<evidence type="ECO:0000313" key="2">
    <source>
        <dbReference type="EMBL" id="GAA0249129.1"/>
    </source>
</evidence>
<dbReference type="Gene3D" id="3.10.180.10">
    <property type="entry name" value="2,3-Dihydroxybiphenyl 1,2-Dioxygenase, domain 1"/>
    <property type="match status" value="1"/>
</dbReference>
<name>A0ABP3E0Q8_9PSEU</name>
<evidence type="ECO:0000313" key="3">
    <source>
        <dbReference type="Proteomes" id="UP001500416"/>
    </source>
</evidence>
<gene>
    <name evidence="2" type="ORF">GCM10010492_56390</name>
</gene>
<dbReference type="SUPFAM" id="SSF54593">
    <property type="entry name" value="Glyoxalase/Bleomycin resistance protein/Dihydroxybiphenyl dioxygenase"/>
    <property type="match status" value="1"/>
</dbReference>
<reference evidence="3" key="1">
    <citation type="journal article" date="2019" name="Int. J. Syst. Evol. Microbiol.">
        <title>The Global Catalogue of Microorganisms (GCM) 10K type strain sequencing project: providing services to taxonomists for standard genome sequencing and annotation.</title>
        <authorList>
            <consortium name="The Broad Institute Genomics Platform"/>
            <consortium name="The Broad Institute Genome Sequencing Center for Infectious Disease"/>
            <person name="Wu L."/>
            <person name="Ma J."/>
        </authorList>
    </citation>
    <scope>NUCLEOTIDE SEQUENCE [LARGE SCALE GENOMIC DNA]</scope>
    <source>
        <strain evidence="3">JCM 3380</strain>
    </source>
</reference>
<dbReference type="EMBL" id="BAAABU010000017">
    <property type="protein sequence ID" value="GAA0249129.1"/>
    <property type="molecule type" value="Genomic_DNA"/>
</dbReference>
<keyword evidence="3" id="KW-1185">Reference proteome</keyword>
<organism evidence="2 3">
    <name type="scientific">Saccharothrix mutabilis subsp. mutabilis</name>
    <dbReference type="NCBI Taxonomy" id="66855"/>
    <lineage>
        <taxon>Bacteria</taxon>
        <taxon>Bacillati</taxon>
        <taxon>Actinomycetota</taxon>
        <taxon>Actinomycetes</taxon>
        <taxon>Pseudonocardiales</taxon>
        <taxon>Pseudonocardiaceae</taxon>
        <taxon>Saccharothrix</taxon>
    </lineage>
</organism>
<dbReference type="InterPro" id="IPR004360">
    <property type="entry name" value="Glyas_Fos-R_dOase_dom"/>
</dbReference>
<accession>A0ABP3E0Q8</accession>
<protein>
    <recommendedName>
        <fullName evidence="1">VOC domain-containing protein</fullName>
    </recommendedName>
</protein>
<dbReference type="PROSITE" id="PS51819">
    <property type="entry name" value="VOC"/>
    <property type="match status" value="1"/>
</dbReference>
<dbReference type="RefSeq" id="WP_343936957.1">
    <property type="nucleotide sequence ID" value="NZ_BAAABU010000017.1"/>
</dbReference>
<dbReference type="InterPro" id="IPR037523">
    <property type="entry name" value="VOC_core"/>
</dbReference>
<sequence>MTPGSVTCTLTVHDLDDVFAAYRDVPGVTGTCGVVFVTDDCDATFGHLEAAGAEVMQEPITRPDGTRDCAFLHPSGALLRFTRPVR</sequence>
<evidence type="ECO:0000259" key="1">
    <source>
        <dbReference type="PROSITE" id="PS51819"/>
    </source>
</evidence>
<feature type="domain" description="VOC" evidence="1">
    <location>
        <begin position="1"/>
        <end position="84"/>
    </location>
</feature>
<proteinExistence type="predicted"/>
<dbReference type="Proteomes" id="UP001500416">
    <property type="component" value="Unassembled WGS sequence"/>
</dbReference>
<dbReference type="Pfam" id="PF00903">
    <property type="entry name" value="Glyoxalase"/>
    <property type="match status" value="1"/>
</dbReference>
<dbReference type="InterPro" id="IPR029068">
    <property type="entry name" value="Glyas_Bleomycin-R_OHBP_Dase"/>
</dbReference>
<comment type="caution">
    <text evidence="2">The sequence shown here is derived from an EMBL/GenBank/DDBJ whole genome shotgun (WGS) entry which is preliminary data.</text>
</comment>